<keyword evidence="2" id="KW-1185">Reference proteome</keyword>
<dbReference type="AlphaFoldDB" id="A0A918IST1"/>
<dbReference type="EMBL" id="BMWP01000005">
    <property type="protein sequence ID" value="GGW27692.1"/>
    <property type="molecule type" value="Genomic_DNA"/>
</dbReference>
<sequence length="102" mass="10780">MAAIILAGETLGSIADITVAITIPGDGAIMASMDTQDMLITIGDGEVTVIPTDGDTHTDLTTITIITTITDQVITAITITEIMPTMLAEEEYIDLTRLEQTI</sequence>
<gene>
    <name evidence="1" type="ORF">GCM10007383_11440</name>
</gene>
<dbReference type="Proteomes" id="UP000634668">
    <property type="component" value="Unassembled WGS sequence"/>
</dbReference>
<comment type="caution">
    <text evidence="1">The sequence shown here is derived from an EMBL/GenBank/DDBJ whole genome shotgun (WGS) entry which is preliminary data.</text>
</comment>
<organism evidence="1 2">
    <name type="scientific">Arenibacter certesii</name>
    <dbReference type="NCBI Taxonomy" id="228955"/>
    <lineage>
        <taxon>Bacteria</taxon>
        <taxon>Pseudomonadati</taxon>
        <taxon>Bacteroidota</taxon>
        <taxon>Flavobacteriia</taxon>
        <taxon>Flavobacteriales</taxon>
        <taxon>Flavobacteriaceae</taxon>
        <taxon>Arenibacter</taxon>
    </lineage>
</organism>
<evidence type="ECO:0000313" key="1">
    <source>
        <dbReference type="EMBL" id="GGW27692.1"/>
    </source>
</evidence>
<protein>
    <submittedName>
        <fullName evidence="1">Uncharacterized protein</fullName>
    </submittedName>
</protein>
<reference evidence="1" key="1">
    <citation type="journal article" date="2014" name="Int. J. Syst. Evol. Microbiol.">
        <title>Complete genome sequence of Corynebacterium casei LMG S-19264T (=DSM 44701T), isolated from a smear-ripened cheese.</title>
        <authorList>
            <consortium name="US DOE Joint Genome Institute (JGI-PGF)"/>
            <person name="Walter F."/>
            <person name="Albersmeier A."/>
            <person name="Kalinowski J."/>
            <person name="Ruckert C."/>
        </authorList>
    </citation>
    <scope>NUCLEOTIDE SEQUENCE</scope>
    <source>
        <strain evidence="1">KCTC 12113</strain>
    </source>
</reference>
<name>A0A918IST1_9FLAO</name>
<evidence type="ECO:0000313" key="2">
    <source>
        <dbReference type="Proteomes" id="UP000634668"/>
    </source>
</evidence>
<reference evidence="1" key="2">
    <citation type="submission" date="2020-09" db="EMBL/GenBank/DDBJ databases">
        <authorList>
            <person name="Sun Q."/>
            <person name="Kim S."/>
        </authorList>
    </citation>
    <scope>NUCLEOTIDE SEQUENCE</scope>
    <source>
        <strain evidence="1">KCTC 12113</strain>
    </source>
</reference>
<accession>A0A918IST1</accession>
<proteinExistence type="predicted"/>